<dbReference type="PANTHER" id="PTHR44846:SF17">
    <property type="entry name" value="GNTR-FAMILY TRANSCRIPTIONAL REGULATOR"/>
    <property type="match status" value="1"/>
</dbReference>
<evidence type="ECO:0000313" key="5">
    <source>
        <dbReference type="EMBL" id="MFC4106653.1"/>
    </source>
</evidence>
<organism evidence="5 6">
    <name type="scientific">Micromonospora zhanjiangensis</name>
    <dbReference type="NCBI Taxonomy" id="1522057"/>
    <lineage>
        <taxon>Bacteria</taxon>
        <taxon>Bacillati</taxon>
        <taxon>Actinomycetota</taxon>
        <taxon>Actinomycetes</taxon>
        <taxon>Micromonosporales</taxon>
        <taxon>Micromonosporaceae</taxon>
        <taxon>Micromonospora</taxon>
    </lineage>
</organism>
<dbReference type="SUPFAM" id="SSF46785">
    <property type="entry name" value="Winged helix' DNA-binding domain"/>
    <property type="match status" value="1"/>
</dbReference>
<gene>
    <name evidence="5" type="ORF">ACFOX0_11980</name>
</gene>
<dbReference type="Proteomes" id="UP001595868">
    <property type="component" value="Unassembled WGS sequence"/>
</dbReference>
<keyword evidence="1" id="KW-0805">Transcription regulation</keyword>
<keyword evidence="2" id="KW-0238">DNA-binding</keyword>
<dbReference type="PANTHER" id="PTHR44846">
    <property type="entry name" value="MANNOSYL-D-GLYCERATE TRANSPORT/METABOLISM SYSTEM REPRESSOR MNGR-RELATED"/>
    <property type="match status" value="1"/>
</dbReference>
<accession>A0ABV8KKN3</accession>
<dbReference type="InterPro" id="IPR050679">
    <property type="entry name" value="Bact_HTH_transcr_reg"/>
</dbReference>
<dbReference type="RefSeq" id="WP_377544782.1">
    <property type="nucleotide sequence ID" value="NZ_JBHSBN010000006.1"/>
</dbReference>
<dbReference type="InterPro" id="IPR036390">
    <property type="entry name" value="WH_DNA-bd_sf"/>
</dbReference>
<keyword evidence="6" id="KW-1185">Reference proteome</keyword>
<dbReference type="Pfam" id="PF00392">
    <property type="entry name" value="GntR"/>
    <property type="match status" value="1"/>
</dbReference>
<dbReference type="PRINTS" id="PR00035">
    <property type="entry name" value="HTHGNTR"/>
</dbReference>
<evidence type="ECO:0000313" key="6">
    <source>
        <dbReference type="Proteomes" id="UP001595868"/>
    </source>
</evidence>
<evidence type="ECO:0000256" key="1">
    <source>
        <dbReference type="ARBA" id="ARBA00023015"/>
    </source>
</evidence>
<protein>
    <submittedName>
        <fullName evidence="5">GntR family transcriptional regulator</fullName>
    </submittedName>
</protein>
<evidence type="ECO:0000259" key="4">
    <source>
        <dbReference type="PROSITE" id="PS50949"/>
    </source>
</evidence>
<sequence length="134" mass="14806">MIDAHSGVPRWRQMANDLRRRIVAGELAPGADLPSEARLGQDYGVGRATVRRAIAQLRTEQLIDVVHGYGTRVREDVPRERVAVQRGSIIRSRPASPDERATWDLPEGGHVLVVMSGDQIRGTYPADRTDLTTA</sequence>
<dbReference type="SMART" id="SM00345">
    <property type="entry name" value="HTH_GNTR"/>
    <property type="match status" value="1"/>
</dbReference>
<keyword evidence="3" id="KW-0804">Transcription</keyword>
<feature type="domain" description="HTH gntR-type" evidence="4">
    <location>
        <begin position="8"/>
        <end position="76"/>
    </location>
</feature>
<name>A0ABV8KKN3_9ACTN</name>
<dbReference type="InterPro" id="IPR036388">
    <property type="entry name" value="WH-like_DNA-bd_sf"/>
</dbReference>
<dbReference type="InterPro" id="IPR000524">
    <property type="entry name" value="Tscrpt_reg_HTH_GntR"/>
</dbReference>
<dbReference type="PROSITE" id="PS50949">
    <property type="entry name" value="HTH_GNTR"/>
    <property type="match status" value="1"/>
</dbReference>
<dbReference type="CDD" id="cd07377">
    <property type="entry name" value="WHTH_GntR"/>
    <property type="match status" value="1"/>
</dbReference>
<evidence type="ECO:0000256" key="3">
    <source>
        <dbReference type="ARBA" id="ARBA00023163"/>
    </source>
</evidence>
<dbReference type="EMBL" id="JBHSBN010000006">
    <property type="protein sequence ID" value="MFC4106653.1"/>
    <property type="molecule type" value="Genomic_DNA"/>
</dbReference>
<evidence type="ECO:0000256" key="2">
    <source>
        <dbReference type="ARBA" id="ARBA00023125"/>
    </source>
</evidence>
<reference evidence="6" key="1">
    <citation type="journal article" date="2019" name="Int. J. Syst. Evol. Microbiol.">
        <title>The Global Catalogue of Microorganisms (GCM) 10K type strain sequencing project: providing services to taxonomists for standard genome sequencing and annotation.</title>
        <authorList>
            <consortium name="The Broad Institute Genomics Platform"/>
            <consortium name="The Broad Institute Genome Sequencing Center for Infectious Disease"/>
            <person name="Wu L."/>
            <person name="Ma J."/>
        </authorList>
    </citation>
    <scope>NUCLEOTIDE SEQUENCE [LARGE SCALE GENOMIC DNA]</scope>
    <source>
        <strain evidence="6">2902at01</strain>
    </source>
</reference>
<dbReference type="Gene3D" id="1.10.10.10">
    <property type="entry name" value="Winged helix-like DNA-binding domain superfamily/Winged helix DNA-binding domain"/>
    <property type="match status" value="1"/>
</dbReference>
<comment type="caution">
    <text evidence="5">The sequence shown here is derived from an EMBL/GenBank/DDBJ whole genome shotgun (WGS) entry which is preliminary data.</text>
</comment>
<proteinExistence type="predicted"/>